<feature type="transmembrane region" description="Helical" evidence="7">
    <location>
        <begin position="51"/>
        <end position="79"/>
    </location>
</feature>
<protein>
    <submittedName>
        <fullName evidence="9">Solute carrier family 13 member 3-like</fullName>
    </submittedName>
</protein>
<evidence type="ECO:0000256" key="5">
    <source>
        <dbReference type="ARBA" id="ARBA00022989"/>
    </source>
</evidence>
<keyword evidence="6 7" id="KW-0472">Membrane</keyword>
<evidence type="ECO:0000256" key="6">
    <source>
        <dbReference type="ARBA" id="ARBA00023136"/>
    </source>
</evidence>
<feature type="transmembrane region" description="Helical" evidence="7">
    <location>
        <begin position="536"/>
        <end position="555"/>
    </location>
</feature>
<organism evidence="8 9">
    <name type="scientific">Saccoglossus kowalevskii</name>
    <name type="common">Acorn worm</name>
    <dbReference type="NCBI Taxonomy" id="10224"/>
    <lineage>
        <taxon>Eukaryota</taxon>
        <taxon>Metazoa</taxon>
        <taxon>Hemichordata</taxon>
        <taxon>Enteropneusta</taxon>
        <taxon>Harrimaniidae</taxon>
        <taxon>Saccoglossus</taxon>
    </lineage>
</organism>
<accession>A0ABM0GMP6</accession>
<dbReference type="PANTHER" id="PTHR10283">
    <property type="entry name" value="SOLUTE CARRIER FAMILY 13 MEMBER"/>
    <property type="match status" value="1"/>
</dbReference>
<evidence type="ECO:0000313" key="8">
    <source>
        <dbReference type="Proteomes" id="UP000694865"/>
    </source>
</evidence>
<dbReference type="Proteomes" id="UP000694865">
    <property type="component" value="Unplaced"/>
</dbReference>
<evidence type="ECO:0000313" key="9">
    <source>
        <dbReference type="RefSeq" id="XP_002733305.1"/>
    </source>
</evidence>
<dbReference type="PANTHER" id="PTHR10283:SF82">
    <property type="entry name" value="SOLUTE CARRIER FAMILY 13 MEMBER 2"/>
    <property type="match status" value="1"/>
</dbReference>
<keyword evidence="5 7" id="KW-1133">Transmembrane helix</keyword>
<feature type="transmembrane region" description="Helical" evidence="7">
    <location>
        <begin position="562"/>
        <end position="585"/>
    </location>
</feature>
<dbReference type="RefSeq" id="XP_002733305.1">
    <property type="nucleotide sequence ID" value="XM_002733259.2"/>
</dbReference>
<keyword evidence="3" id="KW-0813">Transport</keyword>
<evidence type="ECO:0000256" key="7">
    <source>
        <dbReference type="SAM" id="Phobius"/>
    </source>
</evidence>
<comment type="similarity">
    <text evidence="2">Belongs to the SLC13A/DASS transporter (TC 2.A.47) family. NADC subfamily.</text>
</comment>
<keyword evidence="8" id="KW-1185">Reference proteome</keyword>
<evidence type="ECO:0000256" key="3">
    <source>
        <dbReference type="ARBA" id="ARBA00022448"/>
    </source>
</evidence>
<feature type="transmembrane region" description="Helical" evidence="7">
    <location>
        <begin position="125"/>
        <end position="149"/>
    </location>
</feature>
<comment type="subcellular location">
    <subcellularLocation>
        <location evidence="1">Membrane</location>
        <topology evidence="1">Multi-pass membrane protein</topology>
    </subcellularLocation>
</comment>
<name>A0ABM0GMP6_SACKO</name>
<feature type="transmembrane region" description="Helical" evidence="7">
    <location>
        <begin position="26"/>
        <end position="45"/>
    </location>
</feature>
<gene>
    <name evidence="9" type="primary">LOC100376865</name>
</gene>
<evidence type="ECO:0000256" key="2">
    <source>
        <dbReference type="ARBA" id="ARBA00006772"/>
    </source>
</evidence>
<feature type="transmembrane region" description="Helical" evidence="7">
    <location>
        <begin position="155"/>
        <end position="172"/>
    </location>
</feature>
<dbReference type="Pfam" id="PF00939">
    <property type="entry name" value="Na_sulph_symp"/>
    <property type="match status" value="1"/>
</dbReference>
<evidence type="ECO:0000256" key="4">
    <source>
        <dbReference type="ARBA" id="ARBA00022692"/>
    </source>
</evidence>
<dbReference type="PROSITE" id="PS01271">
    <property type="entry name" value="NA_SULFATE"/>
    <property type="match status" value="1"/>
</dbReference>
<proteinExistence type="inferred from homology"/>
<feature type="transmembrane region" description="Helical" evidence="7">
    <location>
        <begin position="471"/>
        <end position="490"/>
    </location>
</feature>
<reference evidence="9" key="1">
    <citation type="submission" date="2025-08" db="UniProtKB">
        <authorList>
            <consortium name="RefSeq"/>
        </authorList>
    </citation>
    <scope>IDENTIFICATION</scope>
    <source>
        <tissue evidence="9">Testes</tissue>
    </source>
</reference>
<keyword evidence="4 7" id="KW-0812">Transmembrane</keyword>
<feature type="transmembrane region" description="Helical" evidence="7">
    <location>
        <begin position="591"/>
        <end position="609"/>
    </location>
</feature>
<feature type="transmembrane region" description="Helical" evidence="7">
    <location>
        <begin position="302"/>
        <end position="321"/>
    </location>
</feature>
<feature type="transmembrane region" description="Helical" evidence="7">
    <location>
        <begin position="414"/>
        <end position="434"/>
    </location>
</feature>
<evidence type="ECO:0000256" key="1">
    <source>
        <dbReference type="ARBA" id="ARBA00004141"/>
    </source>
</evidence>
<dbReference type="GeneID" id="100376865"/>
<dbReference type="InterPro" id="IPR031312">
    <property type="entry name" value="Na/sul_symport_CS"/>
</dbReference>
<sequence length="666" mass="73234">MPCSAIGCFRVSCAEFFKTLWRFRKTLILILTPIVLAVIPVKYPTTEAYCAYAILIMAVYWVTEVIPLAVTALLPMVLFPTLGVMDSKQTCSNYLKDTNMLFVSGLIVATAVEKWNLHRRIALRVLLLVGTKPAWLMFGFMTTTAFLSMWMSNTATAAMMIPIAHAVIVELIEKKREFDKISKIKASTDRFTRDDKPENDGLQEKEKITTFEEIELEESLSNAQTKQGGVDQANNIEIGDLKDNDAMTKEEKNFAKGITLCIAYSANIGGTGTLTGTPPNLVLSGQLESLYGPEAVIDFGSWFIYAFPVMIVCLLIAWLWLQFLYFDLLGTIVGWFSQCIRGNCGKCCEDSCSCCCRRKGTEKEHDPVSGVIRKQYNCLGPMTWAEKAVLGHFTLLALLWLARDPKFAPGWVTAFIPGYVTDSTAGVFIAVLLFCFPSRPPNFGCLRHKNDDSLPAPKQALLDWHTVNTKLPWDVVILLGGGFALADACKVSGLSVWIGKQLVVLANIPPVAMVFVITTLIAAFTEVTSNTSTASIFLPILGELGVSLGIHPYYFMIPATIACSYAFMLPVATPPNAIVFAYGTITIMDMVTAGLLMNILCILVVNLSINTNGYYQFDLGTLPDWANNTEVITPTSSPVNCSVYLADYLSQLAGVTTETGFFNTTM</sequence>
<feature type="transmembrane region" description="Helical" evidence="7">
    <location>
        <begin position="502"/>
        <end position="524"/>
    </location>
</feature>
<dbReference type="CDD" id="cd01115">
    <property type="entry name" value="SLC13_permease"/>
    <property type="match status" value="1"/>
</dbReference>
<dbReference type="InterPro" id="IPR001898">
    <property type="entry name" value="SLC13A/DASS"/>
</dbReference>